<reference evidence="2 3" key="1">
    <citation type="journal article" date="2014" name="Genome Biol. Evol.">
        <title>The genome of the myxosporean Thelohanellus kitauei shows adaptations to nutrient acquisition within its fish host.</title>
        <authorList>
            <person name="Yang Y."/>
            <person name="Xiong J."/>
            <person name="Zhou Z."/>
            <person name="Huo F."/>
            <person name="Miao W."/>
            <person name="Ran C."/>
            <person name="Liu Y."/>
            <person name="Zhang J."/>
            <person name="Feng J."/>
            <person name="Wang M."/>
            <person name="Wang M."/>
            <person name="Wang L."/>
            <person name="Yao B."/>
        </authorList>
    </citation>
    <scope>NUCLEOTIDE SEQUENCE [LARGE SCALE GENOMIC DNA]</scope>
    <source>
        <strain evidence="2">Wuqing</strain>
    </source>
</reference>
<evidence type="ECO:0000256" key="1">
    <source>
        <dbReference type="SAM" id="MobiDB-lite"/>
    </source>
</evidence>
<name>A0A0C2MV87_THEKT</name>
<keyword evidence="3" id="KW-1185">Reference proteome</keyword>
<dbReference type="AlphaFoldDB" id="A0A0C2MV87"/>
<comment type="caution">
    <text evidence="2">The sequence shown here is derived from an EMBL/GenBank/DDBJ whole genome shotgun (WGS) entry which is preliminary data.</text>
</comment>
<gene>
    <name evidence="2" type="ORF">RF11_10468</name>
</gene>
<proteinExistence type="predicted"/>
<dbReference type="Proteomes" id="UP000031668">
    <property type="component" value="Unassembled WGS sequence"/>
</dbReference>
<evidence type="ECO:0000313" key="2">
    <source>
        <dbReference type="EMBL" id="KII71256.1"/>
    </source>
</evidence>
<sequence>MNWDHAHVSQHQISVTGHGKHKDPKSPFLTIKLTYNLKAGMEITIRKVEFIFESLIKRKIVGGLRLNELIQPPKYGHSDLIIDFFTEDVESTTEISLKIPYLLAIFSKTINDVPISTISRVLRQEIHLREELVLEEGQAVTLNRKRKGMDPEVEKH</sequence>
<evidence type="ECO:0000313" key="3">
    <source>
        <dbReference type="Proteomes" id="UP000031668"/>
    </source>
</evidence>
<protein>
    <submittedName>
        <fullName evidence="2">Uncharacterized protein</fullName>
    </submittedName>
</protein>
<dbReference type="EMBL" id="JWZT01001820">
    <property type="protein sequence ID" value="KII71256.1"/>
    <property type="molecule type" value="Genomic_DNA"/>
</dbReference>
<accession>A0A0C2MV87</accession>
<organism evidence="2 3">
    <name type="scientific">Thelohanellus kitauei</name>
    <name type="common">Myxosporean</name>
    <dbReference type="NCBI Taxonomy" id="669202"/>
    <lineage>
        <taxon>Eukaryota</taxon>
        <taxon>Metazoa</taxon>
        <taxon>Cnidaria</taxon>
        <taxon>Myxozoa</taxon>
        <taxon>Myxosporea</taxon>
        <taxon>Bivalvulida</taxon>
        <taxon>Platysporina</taxon>
        <taxon>Myxobolidae</taxon>
        <taxon>Thelohanellus</taxon>
    </lineage>
</organism>
<feature type="region of interest" description="Disordered" evidence="1">
    <location>
        <begin position="1"/>
        <end position="23"/>
    </location>
</feature>